<dbReference type="EMBL" id="BMAU01021331">
    <property type="protein sequence ID" value="GFY14788.1"/>
    <property type="molecule type" value="Genomic_DNA"/>
</dbReference>
<evidence type="ECO:0000256" key="1">
    <source>
        <dbReference type="SAM" id="MobiDB-lite"/>
    </source>
</evidence>
<feature type="compositionally biased region" description="Basic and acidic residues" evidence="1">
    <location>
        <begin position="1"/>
        <end position="11"/>
    </location>
</feature>
<reference evidence="2" key="1">
    <citation type="submission" date="2020-08" db="EMBL/GenBank/DDBJ databases">
        <title>Multicomponent nature underlies the extraordinary mechanical properties of spider dragline silk.</title>
        <authorList>
            <person name="Kono N."/>
            <person name="Nakamura H."/>
            <person name="Mori M."/>
            <person name="Yoshida Y."/>
            <person name="Ohtoshi R."/>
            <person name="Malay A.D."/>
            <person name="Moran D.A.P."/>
            <person name="Tomita M."/>
            <person name="Numata K."/>
            <person name="Arakawa K."/>
        </authorList>
    </citation>
    <scope>NUCLEOTIDE SEQUENCE</scope>
</reference>
<organism evidence="2 3">
    <name type="scientific">Trichonephila clavipes</name>
    <name type="common">Golden silk orbweaver</name>
    <name type="synonym">Nephila clavipes</name>
    <dbReference type="NCBI Taxonomy" id="2585209"/>
    <lineage>
        <taxon>Eukaryota</taxon>
        <taxon>Metazoa</taxon>
        <taxon>Ecdysozoa</taxon>
        <taxon>Arthropoda</taxon>
        <taxon>Chelicerata</taxon>
        <taxon>Arachnida</taxon>
        <taxon>Araneae</taxon>
        <taxon>Araneomorphae</taxon>
        <taxon>Entelegynae</taxon>
        <taxon>Araneoidea</taxon>
        <taxon>Nephilidae</taxon>
        <taxon>Trichonephila</taxon>
    </lineage>
</organism>
<accession>A0A8X6SNP6</accession>
<evidence type="ECO:0000313" key="2">
    <source>
        <dbReference type="EMBL" id="GFY14788.1"/>
    </source>
</evidence>
<evidence type="ECO:0000313" key="3">
    <source>
        <dbReference type="Proteomes" id="UP000887159"/>
    </source>
</evidence>
<gene>
    <name evidence="2" type="ORF">TNCV_648311</name>
</gene>
<dbReference type="Proteomes" id="UP000887159">
    <property type="component" value="Unassembled WGS sequence"/>
</dbReference>
<feature type="compositionally biased region" description="Polar residues" evidence="1">
    <location>
        <begin position="21"/>
        <end position="39"/>
    </location>
</feature>
<keyword evidence="3" id="KW-1185">Reference proteome</keyword>
<protein>
    <submittedName>
        <fullName evidence="2">Uncharacterized protein</fullName>
    </submittedName>
</protein>
<proteinExistence type="predicted"/>
<dbReference type="AlphaFoldDB" id="A0A8X6SNP6"/>
<sequence length="172" mass="19458">MLQHQGEDPTGKPDTPYLQHSPYSSVSSGTPKRGTTSRLTGAGSFLPPVYSEAWAKVPETDEISNVIEVVDLARQINLEVDSDEVQELLDSHNQELTIDELTEMHGQEQEIEELESVDPVQSEDRMTVGILTESLRKKGYKFKKLPTPTRAYFFNKTRNEKLSSYFGFLFCI</sequence>
<comment type="caution">
    <text evidence="2">The sequence shown here is derived from an EMBL/GenBank/DDBJ whole genome shotgun (WGS) entry which is preliminary data.</text>
</comment>
<name>A0A8X6SNP6_TRICX</name>
<feature type="region of interest" description="Disordered" evidence="1">
    <location>
        <begin position="1"/>
        <end position="45"/>
    </location>
</feature>